<feature type="region of interest" description="Disordered" evidence="1">
    <location>
        <begin position="1"/>
        <end position="60"/>
    </location>
</feature>
<gene>
    <name evidence="2" type="ORF">SAMEA3545359_01105</name>
</gene>
<organism evidence="2">
    <name type="scientific">uncultured Anaerotruncus sp</name>
    <dbReference type="NCBI Taxonomy" id="905011"/>
    <lineage>
        <taxon>Bacteria</taxon>
        <taxon>Bacillati</taxon>
        <taxon>Bacillota</taxon>
        <taxon>Clostridia</taxon>
        <taxon>Eubacteriales</taxon>
        <taxon>Oscillospiraceae</taxon>
        <taxon>Anaerotruncus</taxon>
        <taxon>environmental samples</taxon>
    </lineage>
</organism>
<accession>A0A1C6HYC8</accession>
<feature type="compositionally biased region" description="Polar residues" evidence="1">
    <location>
        <begin position="33"/>
        <end position="42"/>
    </location>
</feature>
<sequence length="60" mass="6903">MIAPRGNRTTLKEMKKEPPTTVTTAGTDYRSKYGNQHSTHSQVADFEVKNERDYSEENQK</sequence>
<reference evidence="2" key="1">
    <citation type="submission" date="2015-09" db="EMBL/GenBank/DDBJ databases">
        <authorList>
            <consortium name="Pathogen Informatics"/>
        </authorList>
    </citation>
    <scope>NUCLEOTIDE SEQUENCE</scope>
    <source>
        <strain evidence="2">2789STDY5834896</strain>
    </source>
</reference>
<proteinExistence type="predicted"/>
<dbReference type="AlphaFoldDB" id="A0A1C6HYC8"/>
<dbReference type="EMBL" id="FMHG01000001">
    <property type="protein sequence ID" value="SCJ62260.1"/>
    <property type="molecule type" value="Genomic_DNA"/>
</dbReference>
<evidence type="ECO:0000313" key="2">
    <source>
        <dbReference type="EMBL" id="SCJ62260.1"/>
    </source>
</evidence>
<name>A0A1C6HYC8_9FIRM</name>
<evidence type="ECO:0000256" key="1">
    <source>
        <dbReference type="SAM" id="MobiDB-lite"/>
    </source>
</evidence>
<protein>
    <submittedName>
        <fullName evidence="2">Uncharacterized protein</fullName>
    </submittedName>
</protein>
<feature type="compositionally biased region" description="Basic and acidic residues" evidence="1">
    <location>
        <begin position="46"/>
        <end position="60"/>
    </location>
</feature>